<keyword evidence="1" id="KW-1133">Transmembrane helix</keyword>
<proteinExistence type="predicted"/>
<keyword evidence="3" id="KW-1185">Reference proteome</keyword>
<name>A0A3B1K6J4_ASTMX</name>
<dbReference type="InParanoid" id="A0A3B1K6J4"/>
<organism evidence="2 3">
    <name type="scientific">Astyanax mexicanus</name>
    <name type="common">Blind cave fish</name>
    <name type="synonym">Astyanax fasciatus mexicanus</name>
    <dbReference type="NCBI Taxonomy" id="7994"/>
    <lineage>
        <taxon>Eukaryota</taxon>
        <taxon>Metazoa</taxon>
        <taxon>Chordata</taxon>
        <taxon>Craniata</taxon>
        <taxon>Vertebrata</taxon>
        <taxon>Euteleostomi</taxon>
        <taxon>Actinopterygii</taxon>
        <taxon>Neopterygii</taxon>
        <taxon>Teleostei</taxon>
        <taxon>Ostariophysi</taxon>
        <taxon>Characiformes</taxon>
        <taxon>Characoidei</taxon>
        <taxon>Acestrorhamphidae</taxon>
        <taxon>Acestrorhamphinae</taxon>
        <taxon>Astyanax</taxon>
    </lineage>
</organism>
<evidence type="ECO:0000313" key="3">
    <source>
        <dbReference type="Proteomes" id="UP000018467"/>
    </source>
</evidence>
<protein>
    <submittedName>
        <fullName evidence="2">Uncharacterized protein</fullName>
    </submittedName>
</protein>
<evidence type="ECO:0000256" key="1">
    <source>
        <dbReference type="SAM" id="Phobius"/>
    </source>
</evidence>
<reference evidence="2" key="4">
    <citation type="submission" date="2025-09" db="UniProtKB">
        <authorList>
            <consortium name="Ensembl"/>
        </authorList>
    </citation>
    <scope>IDENTIFICATION</scope>
</reference>
<evidence type="ECO:0000313" key="2">
    <source>
        <dbReference type="Ensembl" id="ENSAMXP00000049720.1"/>
    </source>
</evidence>
<keyword evidence="1" id="KW-0472">Membrane</keyword>
<feature type="transmembrane region" description="Helical" evidence="1">
    <location>
        <begin position="20"/>
        <end position="38"/>
    </location>
</feature>
<dbReference type="Ensembl" id="ENSAMXT00000035960.1">
    <property type="protein sequence ID" value="ENSAMXP00000049720.1"/>
    <property type="gene ID" value="ENSAMXG00000034219.1"/>
</dbReference>
<reference evidence="3" key="1">
    <citation type="submission" date="2013-03" db="EMBL/GenBank/DDBJ databases">
        <authorList>
            <person name="Jeffery W."/>
            <person name="Warren W."/>
            <person name="Wilson R.K."/>
        </authorList>
    </citation>
    <scope>NUCLEOTIDE SEQUENCE</scope>
    <source>
        <strain evidence="3">female</strain>
    </source>
</reference>
<dbReference type="Bgee" id="ENSAMXG00000034219">
    <property type="expression patterns" value="Expressed in camera-type eye"/>
</dbReference>
<reference evidence="2" key="3">
    <citation type="submission" date="2025-08" db="UniProtKB">
        <authorList>
            <consortium name="Ensembl"/>
        </authorList>
    </citation>
    <scope>IDENTIFICATION</scope>
</reference>
<reference evidence="3" key="2">
    <citation type="journal article" date="2014" name="Nat. Commun.">
        <title>The cavefish genome reveals candidate genes for eye loss.</title>
        <authorList>
            <person name="McGaugh S.E."/>
            <person name="Gross J.B."/>
            <person name="Aken B."/>
            <person name="Blin M."/>
            <person name="Borowsky R."/>
            <person name="Chalopin D."/>
            <person name="Hinaux H."/>
            <person name="Jeffery W.R."/>
            <person name="Keene A."/>
            <person name="Ma L."/>
            <person name="Minx P."/>
            <person name="Murphy D."/>
            <person name="O'Quin K.E."/>
            <person name="Retaux S."/>
            <person name="Rohner N."/>
            <person name="Searle S.M."/>
            <person name="Stahl B.A."/>
            <person name="Tabin C."/>
            <person name="Volff J.N."/>
            <person name="Yoshizawa M."/>
            <person name="Warren W.C."/>
        </authorList>
    </citation>
    <scope>NUCLEOTIDE SEQUENCE [LARGE SCALE GENOMIC DNA]</scope>
    <source>
        <strain evidence="3">female</strain>
    </source>
</reference>
<accession>A0A3B1K6J4</accession>
<dbReference type="AlphaFoldDB" id="A0A3B1K6J4"/>
<keyword evidence="1" id="KW-0812">Transmembrane</keyword>
<dbReference type="Proteomes" id="UP000018467">
    <property type="component" value="Unassembled WGS sequence"/>
</dbReference>
<sequence length="56" mass="6778">NIPKLRNLKEFYIMLNNRKMILMASDTLIYSLVCFMLIPKHTHYQFRELVHAFCAF</sequence>